<keyword evidence="7" id="KW-0833">Ubl conjugation pathway</keyword>
<feature type="region of interest" description="Disordered" evidence="9">
    <location>
        <begin position="237"/>
        <end position="278"/>
    </location>
</feature>
<feature type="region of interest" description="Disordered" evidence="9">
    <location>
        <begin position="169"/>
        <end position="198"/>
    </location>
</feature>
<organism evidence="11 12">
    <name type="scientific">Engystomops pustulosus</name>
    <name type="common">Tungara frog</name>
    <name type="synonym">Physalaemus pustulosus</name>
    <dbReference type="NCBI Taxonomy" id="76066"/>
    <lineage>
        <taxon>Eukaryota</taxon>
        <taxon>Metazoa</taxon>
        <taxon>Chordata</taxon>
        <taxon>Craniata</taxon>
        <taxon>Vertebrata</taxon>
        <taxon>Euteleostomi</taxon>
        <taxon>Amphibia</taxon>
        <taxon>Batrachia</taxon>
        <taxon>Anura</taxon>
        <taxon>Neobatrachia</taxon>
        <taxon>Hyloidea</taxon>
        <taxon>Leptodactylidae</taxon>
        <taxon>Leiuperinae</taxon>
        <taxon>Engystomops</taxon>
    </lineage>
</organism>
<keyword evidence="6" id="KW-0863">Zinc-finger</keyword>
<name>A0AAV7AYR6_ENGPU</name>
<evidence type="ECO:0000256" key="4">
    <source>
        <dbReference type="ARBA" id="ARBA00022679"/>
    </source>
</evidence>
<evidence type="ECO:0000313" key="12">
    <source>
        <dbReference type="Proteomes" id="UP000824782"/>
    </source>
</evidence>
<reference evidence="11" key="1">
    <citation type="thesis" date="2020" institute="ProQuest LLC" country="789 East Eisenhower Parkway, Ann Arbor, MI, USA">
        <title>Comparative Genomics and Chromosome Evolution.</title>
        <authorList>
            <person name="Mudd A.B."/>
        </authorList>
    </citation>
    <scope>NUCLEOTIDE SEQUENCE</scope>
    <source>
        <strain evidence="11">237g6f4</strain>
        <tissue evidence="11">Blood</tissue>
    </source>
</reference>
<accession>A0AAV7AYR6</accession>
<dbReference type="InterPro" id="IPR011016">
    <property type="entry name" value="Znf_RING-CH"/>
</dbReference>
<protein>
    <recommendedName>
        <fullName evidence="3">RING-type E3 ubiquitin transferase</fullName>
        <ecNumber evidence="3">2.3.2.27</ecNumber>
    </recommendedName>
</protein>
<dbReference type="InterPro" id="IPR052297">
    <property type="entry name" value="RING-CH-type_E3_ubiq-ligase"/>
</dbReference>
<dbReference type="GO" id="GO:0008270">
    <property type="term" value="F:zinc ion binding"/>
    <property type="evidence" value="ECO:0007669"/>
    <property type="project" value="UniProtKB-KW"/>
</dbReference>
<keyword evidence="8" id="KW-0862">Zinc</keyword>
<evidence type="ECO:0000313" key="11">
    <source>
        <dbReference type="EMBL" id="KAG8566704.1"/>
    </source>
</evidence>
<feature type="compositionally biased region" description="Polar residues" evidence="9">
    <location>
        <begin position="316"/>
        <end position="325"/>
    </location>
</feature>
<evidence type="ECO:0000259" key="10">
    <source>
        <dbReference type="PROSITE" id="PS51292"/>
    </source>
</evidence>
<dbReference type="Proteomes" id="UP000824782">
    <property type="component" value="Unassembled WGS sequence"/>
</dbReference>
<feature type="domain" description="RING-CH-type" evidence="10">
    <location>
        <begin position="523"/>
        <end position="585"/>
    </location>
</feature>
<evidence type="ECO:0000256" key="3">
    <source>
        <dbReference type="ARBA" id="ARBA00012483"/>
    </source>
</evidence>
<evidence type="ECO:0000256" key="9">
    <source>
        <dbReference type="SAM" id="MobiDB-lite"/>
    </source>
</evidence>
<comment type="caution">
    <text evidence="11">The sequence shown here is derived from an EMBL/GenBank/DDBJ whole genome shotgun (WGS) entry which is preliminary data.</text>
</comment>
<evidence type="ECO:0000256" key="7">
    <source>
        <dbReference type="ARBA" id="ARBA00022786"/>
    </source>
</evidence>
<dbReference type="PANTHER" id="PTHR14471">
    <property type="entry name" value="MARCH7/10 E3 UBIQUITIN PROTEIN LIGASE FAMILY MEMBER"/>
    <property type="match status" value="1"/>
</dbReference>
<feature type="region of interest" description="Disordered" evidence="9">
    <location>
        <begin position="487"/>
        <end position="511"/>
    </location>
</feature>
<dbReference type="EC" id="2.3.2.27" evidence="3"/>
<dbReference type="Pfam" id="PF12906">
    <property type="entry name" value="RINGv"/>
    <property type="match status" value="1"/>
</dbReference>
<proteinExistence type="predicted"/>
<dbReference type="InterPro" id="IPR013083">
    <property type="entry name" value="Znf_RING/FYVE/PHD"/>
</dbReference>
<dbReference type="PROSITE" id="PS51292">
    <property type="entry name" value="ZF_RING_CH"/>
    <property type="match status" value="1"/>
</dbReference>
<keyword evidence="5" id="KW-0479">Metal-binding</keyword>
<sequence length="693" mass="79604">MDKHFVRYKSIISGHHMKDVQQKMDSEYKAHLRHQERVRENTERLREKRVAPQRTTNLLSFYSTRSYSKPWQNGMHTKTEIPAVSGLEERRNSEQPYKSTVSKLPAIKKDKDLITKKTVYNPTRIHESHKLITVSQPRITVEKKRLHVHQLSAKPSVTRVLKDIARSKNAQKLQSKAKELKRPAKHQKQMGKEKEFTQETINDYSATQQPYMEQETMLRSEGDHNFPTSSTPLYFCHLTDGSQTNRRPSSSWSHLEEPEDVLNRQPQRDNNEDHDTFDEDDLSYMSLPIHIRAQTSSTVLHTESSDCTDSSEEDNNYNGNDGQATTHREDNEMNTNNACVILHHSEISTRNNSNFRSTNLELMQTSRQILGISPIETEGTDQSQMPAENQRGTVAPMNNESVTLSRFHENSPNTNVQNGENHALPQRTFRSSGDIEMDRDRSEYSTGPNAPGPLRLRTSTTAPSISLLRENLDLVFHTLSMQRQSERRNLENTILTSQNKEAEKPKTDPEKLKKIQESILQEDSEEEGDLCRICLMGGETTENHLIAPCQCSGSLKYVHTECFKKWLLAKIKSARWLCGSAGRCLGEPSGGCFSVRAGGAELNTVRTCEMCKEKVKCEFEGFDLNEHYRKHQETQASLNPSLYLVLLLHLYQQRYEELLQLSNTRDRVSELSRRFLHLSLGRHEHTSDNEQDS</sequence>
<evidence type="ECO:0000256" key="2">
    <source>
        <dbReference type="ARBA" id="ARBA00004906"/>
    </source>
</evidence>
<feature type="compositionally biased region" description="Basic and acidic residues" evidence="9">
    <location>
        <begin position="500"/>
        <end position="511"/>
    </location>
</feature>
<comment type="catalytic activity">
    <reaction evidence="1">
        <text>S-ubiquitinyl-[E2 ubiquitin-conjugating enzyme]-L-cysteine + [acceptor protein]-L-lysine = [E2 ubiquitin-conjugating enzyme]-L-cysteine + N(6)-ubiquitinyl-[acceptor protein]-L-lysine.</text>
        <dbReference type="EC" id="2.3.2.27"/>
    </reaction>
</comment>
<dbReference type="EMBL" id="WNYA01000006">
    <property type="protein sequence ID" value="KAG8566704.1"/>
    <property type="molecule type" value="Genomic_DNA"/>
</dbReference>
<evidence type="ECO:0000256" key="8">
    <source>
        <dbReference type="ARBA" id="ARBA00022833"/>
    </source>
</evidence>
<feature type="region of interest" description="Disordered" evidence="9">
    <location>
        <begin position="412"/>
        <end position="458"/>
    </location>
</feature>
<dbReference type="Gene3D" id="3.30.40.10">
    <property type="entry name" value="Zinc/RING finger domain, C3HC4 (zinc finger)"/>
    <property type="match status" value="1"/>
</dbReference>
<dbReference type="PANTHER" id="PTHR14471:SF5">
    <property type="entry name" value="E3 UBIQUITIN-PROTEIN LIGASE MARCHF10-RELATED"/>
    <property type="match status" value="1"/>
</dbReference>
<dbReference type="GO" id="GO:0061630">
    <property type="term" value="F:ubiquitin protein ligase activity"/>
    <property type="evidence" value="ECO:0007669"/>
    <property type="project" value="UniProtKB-EC"/>
</dbReference>
<gene>
    <name evidence="11" type="ORF">GDO81_013345</name>
</gene>
<feature type="compositionally biased region" description="Polar residues" evidence="9">
    <location>
        <begin position="240"/>
        <end position="253"/>
    </location>
</feature>
<dbReference type="AlphaFoldDB" id="A0AAV7AYR6"/>
<keyword evidence="4" id="KW-0808">Transferase</keyword>
<dbReference type="SMART" id="SM00744">
    <property type="entry name" value="RINGv"/>
    <property type="match status" value="1"/>
</dbReference>
<feature type="region of interest" description="Disordered" evidence="9">
    <location>
        <begin position="295"/>
        <end position="329"/>
    </location>
</feature>
<dbReference type="SUPFAM" id="SSF57850">
    <property type="entry name" value="RING/U-box"/>
    <property type="match status" value="1"/>
</dbReference>
<evidence type="ECO:0000256" key="6">
    <source>
        <dbReference type="ARBA" id="ARBA00022771"/>
    </source>
</evidence>
<keyword evidence="12" id="KW-1185">Reference proteome</keyword>
<evidence type="ECO:0000256" key="1">
    <source>
        <dbReference type="ARBA" id="ARBA00000900"/>
    </source>
</evidence>
<comment type="pathway">
    <text evidence="2">Protein modification; protein ubiquitination.</text>
</comment>
<evidence type="ECO:0000256" key="5">
    <source>
        <dbReference type="ARBA" id="ARBA00022723"/>
    </source>
</evidence>